<dbReference type="EMBL" id="AYSL01000006">
    <property type="protein sequence ID" value="KTF08415.1"/>
    <property type="molecule type" value="Genomic_DNA"/>
</dbReference>
<protein>
    <submittedName>
        <fullName evidence="1">Uncharacterized protein</fullName>
    </submittedName>
</protein>
<dbReference type="AlphaFoldDB" id="A0A1B6NYD3"/>
<sequence length="38" mass="4373">MTVLFFGKITANKIIHYRCVVTIKIAQDKVSLKCHKKP</sequence>
<evidence type="ECO:0000313" key="1">
    <source>
        <dbReference type="EMBL" id="KTF08415.1"/>
    </source>
</evidence>
<gene>
    <name evidence="1" type="ORF">MGSAQ_000099</name>
</gene>
<name>A0A1B6NYD3_9ZZZZ</name>
<reference evidence="1" key="1">
    <citation type="submission" date="2013-11" db="EMBL/GenBank/DDBJ databases">
        <title>Microbial diversity, functional groups and degradation webs in Northern and Southern Mediterranean and Red Sea marine crude oil polluted sites.</title>
        <authorList>
            <person name="Daffonchio D."/>
            <person name="Mapelli F."/>
            <person name="Ferrer M."/>
            <person name="Richter M."/>
            <person name="Cherif A."/>
            <person name="Malkawi H.I."/>
            <person name="Yakimov M.M."/>
            <person name="Abdel-Fattah Y.R."/>
            <person name="Blaghen M."/>
            <person name="Golyshin P.N."/>
            <person name="Kalogerakis N."/>
            <person name="Boon N."/>
            <person name="Magagnini M."/>
            <person name="Fava F."/>
        </authorList>
    </citation>
    <scope>NUCLEOTIDE SEQUENCE</scope>
</reference>
<proteinExistence type="predicted"/>
<organism evidence="1">
    <name type="scientific">marine sediment metagenome</name>
    <dbReference type="NCBI Taxonomy" id="412755"/>
    <lineage>
        <taxon>unclassified sequences</taxon>
        <taxon>metagenomes</taxon>
        <taxon>ecological metagenomes</taxon>
    </lineage>
</organism>
<accession>A0A1B6NYD3</accession>
<comment type="caution">
    <text evidence="1">The sequence shown here is derived from an EMBL/GenBank/DDBJ whole genome shotgun (WGS) entry which is preliminary data.</text>
</comment>